<dbReference type="Gene3D" id="3.30.565.10">
    <property type="entry name" value="Histidine kinase-like ATPase, C-terminal domain"/>
    <property type="match status" value="1"/>
</dbReference>
<dbReference type="InterPro" id="IPR003594">
    <property type="entry name" value="HATPase_dom"/>
</dbReference>
<accession>A0ABS9T3H5</accession>
<keyword evidence="1" id="KW-0808">Transferase</keyword>
<proteinExistence type="predicted"/>
<evidence type="ECO:0000313" key="4">
    <source>
        <dbReference type="EMBL" id="MCH6162998.1"/>
    </source>
</evidence>
<dbReference type="InterPro" id="IPR050267">
    <property type="entry name" value="Anti-sigma-factor_SerPK"/>
</dbReference>
<sequence length="178" mass="18647">MSRAEIGAPVHEFVQLFSSTPRGARLARLVGVRQLAAWGWPYDDEVSQTGSLLIGELAANAATHGRVVGRRFRLRMATGPGLLLPATLRIEVADARGESVPPPAPAQLPPLDAESGRGLLLVQTLATRWGTAPRSPSGKTVWADLDLDQGQVRDEGLGGDAATSARSELPAEAAALTG</sequence>
<gene>
    <name evidence="4" type="ORF">MMA15_22190</name>
</gene>
<protein>
    <submittedName>
        <fullName evidence="4">ATP-binding protein</fullName>
    </submittedName>
</protein>
<evidence type="ECO:0000259" key="3">
    <source>
        <dbReference type="Pfam" id="PF13581"/>
    </source>
</evidence>
<reference evidence="4" key="1">
    <citation type="submission" date="2022-03" db="EMBL/GenBank/DDBJ databases">
        <authorList>
            <person name="Santos J.D.N."/>
            <person name="Kallscheuer N."/>
            <person name="Jogler C."/>
            <person name="Lage O.M."/>
        </authorList>
    </citation>
    <scope>NUCLEOTIDE SEQUENCE</scope>
    <source>
        <strain evidence="4">M600PL45_2</strain>
    </source>
</reference>
<dbReference type="PANTHER" id="PTHR35526">
    <property type="entry name" value="ANTI-SIGMA-F FACTOR RSBW-RELATED"/>
    <property type="match status" value="1"/>
</dbReference>
<dbReference type="PANTHER" id="PTHR35526:SF3">
    <property type="entry name" value="ANTI-SIGMA-F FACTOR RSBW"/>
    <property type="match status" value="1"/>
</dbReference>
<keyword evidence="5" id="KW-1185">Reference proteome</keyword>
<dbReference type="Pfam" id="PF13581">
    <property type="entry name" value="HATPase_c_2"/>
    <property type="match status" value="1"/>
</dbReference>
<evidence type="ECO:0000313" key="5">
    <source>
        <dbReference type="Proteomes" id="UP001166784"/>
    </source>
</evidence>
<dbReference type="InterPro" id="IPR036890">
    <property type="entry name" value="HATPase_C_sf"/>
</dbReference>
<evidence type="ECO:0000256" key="2">
    <source>
        <dbReference type="SAM" id="MobiDB-lite"/>
    </source>
</evidence>
<dbReference type="CDD" id="cd16936">
    <property type="entry name" value="HATPase_RsbW-like"/>
    <property type="match status" value="1"/>
</dbReference>
<evidence type="ECO:0000256" key="1">
    <source>
        <dbReference type="ARBA" id="ARBA00022527"/>
    </source>
</evidence>
<feature type="domain" description="Histidine kinase/HSP90-like ATPase" evidence="3">
    <location>
        <begin position="18"/>
        <end position="143"/>
    </location>
</feature>
<dbReference type="GO" id="GO:0005524">
    <property type="term" value="F:ATP binding"/>
    <property type="evidence" value="ECO:0007669"/>
    <property type="project" value="UniProtKB-KW"/>
</dbReference>
<keyword evidence="4" id="KW-0547">Nucleotide-binding</keyword>
<keyword evidence="1" id="KW-0723">Serine/threonine-protein kinase</keyword>
<reference evidence="4" key="2">
    <citation type="journal article" date="2023" name="Int. J. Syst. Evol. Microbiol.">
        <title>Streptomyces marispadix sp. nov., isolated from marine beach sediment of the Northern Coast of Portugal.</title>
        <authorList>
            <person name="dos Santos J.D.N."/>
            <person name="Vitorino I.R."/>
            <person name="Kallscheuer N."/>
            <person name="Srivastava A."/>
            <person name="Krautwurst S."/>
            <person name="Marz M."/>
            <person name="Jogler C."/>
            <person name="Lobo Da Cunha A."/>
            <person name="Catita J."/>
            <person name="Goncalves H."/>
            <person name="Gonzalez I."/>
            <person name="Reyes F."/>
            <person name="Lage O.M."/>
        </authorList>
    </citation>
    <scope>NUCLEOTIDE SEQUENCE</scope>
    <source>
        <strain evidence="4">M600PL45_2</strain>
    </source>
</reference>
<keyword evidence="1" id="KW-0418">Kinase</keyword>
<dbReference type="Proteomes" id="UP001166784">
    <property type="component" value="Unassembled WGS sequence"/>
</dbReference>
<name>A0ABS9T3H5_9ACTN</name>
<dbReference type="EMBL" id="JAKWJU010000002">
    <property type="protein sequence ID" value="MCH6162998.1"/>
    <property type="molecule type" value="Genomic_DNA"/>
</dbReference>
<comment type="caution">
    <text evidence="4">The sequence shown here is derived from an EMBL/GenBank/DDBJ whole genome shotgun (WGS) entry which is preliminary data.</text>
</comment>
<organism evidence="4 5">
    <name type="scientific">Streptomyces marispadix</name>
    <dbReference type="NCBI Taxonomy" id="2922868"/>
    <lineage>
        <taxon>Bacteria</taxon>
        <taxon>Bacillati</taxon>
        <taxon>Actinomycetota</taxon>
        <taxon>Actinomycetes</taxon>
        <taxon>Kitasatosporales</taxon>
        <taxon>Streptomycetaceae</taxon>
        <taxon>Streptomyces</taxon>
    </lineage>
</organism>
<keyword evidence="4" id="KW-0067">ATP-binding</keyword>
<feature type="region of interest" description="Disordered" evidence="2">
    <location>
        <begin position="153"/>
        <end position="178"/>
    </location>
</feature>